<protein>
    <recommendedName>
        <fullName evidence="4">Low molecular weight antigen MTB12-like C-terminal domain-containing protein</fullName>
    </recommendedName>
</protein>
<comment type="similarity">
    <text evidence="2">Belongs to the MTB12 family.</text>
</comment>
<dbReference type="EMBL" id="PUEV01000047">
    <property type="protein sequence ID" value="PQM52505.1"/>
    <property type="molecule type" value="Genomic_DNA"/>
</dbReference>
<keyword evidence="6" id="KW-1185">Reference proteome</keyword>
<evidence type="ECO:0000259" key="4">
    <source>
        <dbReference type="Pfam" id="PF26580"/>
    </source>
</evidence>
<dbReference type="InterPro" id="IPR058644">
    <property type="entry name" value="Mtb12-like_C"/>
</dbReference>
<name>A0A9X7INW3_9MYCO</name>
<reference evidence="5 6" key="1">
    <citation type="submission" date="2018-02" db="EMBL/GenBank/DDBJ databases">
        <title>Draft genome sequence of Mycobacterium virginiense isolated from mud of a swine farm in Japan.</title>
        <authorList>
            <person name="Ohya K."/>
        </authorList>
    </citation>
    <scope>NUCLEOTIDE SEQUENCE [LARGE SCALE GENOMIC DNA]</scope>
    <source>
        <strain evidence="5 6">GF75</strain>
    </source>
</reference>
<feature type="chain" id="PRO_5040778806" description="Low molecular weight antigen MTB12-like C-terminal domain-containing protein" evidence="3">
    <location>
        <begin position="26"/>
        <end position="166"/>
    </location>
</feature>
<keyword evidence="1 3" id="KW-0732">Signal</keyword>
<evidence type="ECO:0000313" key="5">
    <source>
        <dbReference type="EMBL" id="PQM52505.1"/>
    </source>
</evidence>
<proteinExistence type="inferred from homology"/>
<dbReference type="RefSeq" id="WP_105294977.1">
    <property type="nucleotide sequence ID" value="NZ_PUEV01000047.1"/>
</dbReference>
<evidence type="ECO:0000256" key="2">
    <source>
        <dbReference type="ARBA" id="ARBA00093774"/>
    </source>
</evidence>
<sequence>MRIAVTAVLLATTFTGLTVPATAAAACGDIGQSLCTGAIPTADEVLAVMAELTDPNIPAANKSNIVAPGFTPEEAQTIDERLRETQEAGLLPYHFVVSDIQPVPDNSAGATVTSVGGFHEESAPEPIGLVNEGGHWLITHDTAVTALEHFWHNANRPFVPIVPWVK</sequence>
<feature type="domain" description="Low molecular weight antigen MTB12-like C-terminal" evidence="4">
    <location>
        <begin position="39"/>
        <end position="147"/>
    </location>
</feature>
<accession>A0A9X7INW3</accession>
<dbReference type="PROSITE" id="PS51257">
    <property type="entry name" value="PROKAR_LIPOPROTEIN"/>
    <property type="match status" value="1"/>
</dbReference>
<evidence type="ECO:0000313" key="6">
    <source>
        <dbReference type="Proteomes" id="UP000237911"/>
    </source>
</evidence>
<evidence type="ECO:0000256" key="1">
    <source>
        <dbReference type="ARBA" id="ARBA00022729"/>
    </source>
</evidence>
<organism evidence="5 6">
    <name type="scientific">Mycolicibacter virginiensis</name>
    <dbReference type="NCBI Taxonomy" id="1795032"/>
    <lineage>
        <taxon>Bacteria</taxon>
        <taxon>Bacillati</taxon>
        <taxon>Actinomycetota</taxon>
        <taxon>Actinomycetes</taxon>
        <taxon>Mycobacteriales</taxon>
        <taxon>Mycobacteriaceae</taxon>
        <taxon>Mycolicibacter</taxon>
    </lineage>
</organism>
<feature type="signal peptide" evidence="3">
    <location>
        <begin position="1"/>
        <end position="25"/>
    </location>
</feature>
<evidence type="ECO:0000256" key="3">
    <source>
        <dbReference type="SAM" id="SignalP"/>
    </source>
</evidence>
<dbReference type="AlphaFoldDB" id="A0A9X7INW3"/>
<comment type="caution">
    <text evidence="5">The sequence shown here is derived from an EMBL/GenBank/DDBJ whole genome shotgun (WGS) entry which is preliminary data.</text>
</comment>
<dbReference type="Pfam" id="PF26580">
    <property type="entry name" value="Mtb12_C"/>
    <property type="match status" value="1"/>
</dbReference>
<gene>
    <name evidence="5" type="ORF">C5U48_09370</name>
</gene>
<dbReference type="Proteomes" id="UP000237911">
    <property type="component" value="Unassembled WGS sequence"/>
</dbReference>